<evidence type="ECO:0000313" key="1">
    <source>
        <dbReference type="EMBL" id="PNS09736.1"/>
    </source>
</evidence>
<reference evidence="1 2" key="1">
    <citation type="submission" date="2017-08" db="EMBL/GenBank/DDBJ databases">
        <title>Lysobacter sylvestris genome.</title>
        <authorList>
            <person name="Zhang D.-C."/>
            <person name="Albuquerque L."/>
            <person name="Franca L."/>
            <person name="Froufe H.J.C."/>
            <person name="Barroso C."/>
            <person name="Egas C."/>
            <person name="Da Costa M."/>
            <person name="Margesin R."/>
        </authorList>
    </citation>
    <scope>NUCLEOTIDE SEQUENCE [LARGE SCALE GENOMIC DNA]</scope>
    <source>
        <strain evidence="1 2">AM20-91</strain>
    </source>
</reference>
<comment type="caution">
    <text evidence="1">The sequence shown here is derived from an EMBL/GenBank/DDBJ whole genome shotgun (WGS) entry which is preliminary data.</text>
</comment>
<dbReference type="EMBL" id="NPZB01000001">
    <property type="protein sequence ID" value="PNS09736.1"/>
    <property type="molecule type" value="Genomic_DNA"/>
</dbReference>
<gene>
    <name evidence="1" type="ORF">Lysil_1365</name>
</gene>
<organism evidence="1 2">
    <name type="scientific">Solilutibacter silvestris</name>
    <dbReference type="NCBI Taxonomy" id="1645665"/>
    <lineage>
        <taxon>Bacteria</taxon>
        <taxon>Pseudomonadati</taxon>
        <taxon>Pseudomonadota</taxon>
        <taxon>Gammaproteobacteria</taxon>
        <taxon>Lysobacterales</taxon>
        <taxon>Lysobacteraceae</taxon>
        <taxon>Solilutibacter</taxon>
    </lineage>
</organism>
<dbReference type="Pfam" id="PF07759">
    <property type="entry name" value="DUF1615"/>
    <property type="match status" value="1"/>
</dbReference>
<accession>A0A2K1Q3W5</accession>
<proteinExistence type="predicted"/>
<evidence type="ECO:0000313" key="2">
    <source>
        <dbReference type="Proteomes" id="UP000236220"/>
    </source>
</evidence>
<dbReference type="AlphaFoldDB" id="A0A2K1Q3W5"/>
<sequence>MLRRLIPSSVQDRAGWAADLQAAYQVLGVPPSNDNLCASLAVIEQESGYKVDPPVPGLGKIARDEIDRRAGKLGIPSLVVSGALLVKSSDGRSYADRIDNAHTEGELSRIYEDLVERVPMGHRLLTRANPVHTAGPMQVSVDFAERFSASHAYPYANPDTVRHELFTRRGGVYYGVAHLFVYPNHYPRFIYRFADFNAGQYASRNAAFQNAASIASGVKLALDGDLVTPDKVSATETVARSLRASLGMDDAAIHAALQDKSSIDFESTQLYLRMFALAEQRAGHALPRAMIPQINLVGPKITRKLTTEWYANSVEKRYRSCMARAIGG</sequence>
<evidence type="ECO:0008006" key="3">
    <source>
        <dbReference type="Google" id="ProtNLM"/>
    </source>
</evidence>
<dbReference type="OrthoDB" id="596976at2"/>
<dbReference type="InterPro" id="IPR011673">
    <property type="entry name" value="DUF1615"/>
</dbReference>
<protein>
    <recommendedName>
        <fullName evidence="3">DUF1615 domain-containing protein</fullName>
    </recommendedName>
</protein>
<keyword evidence="2" id="KW-1185">Reference proteome</keyword>
<dbReference type="Proteomes" id="UP000236220">
    <property type="component" value="Unassembled WGS sequence"/>
</dbReference>
<name>A0A2K1Q3W5_9GAMM</name>